<reference evidence="2" key="1">
    <citation type="submission" date="2017-07" db="EMBL/GenBank/DDBJ databases">
        <title>Taro Niue Genome Assembly and Annotation.</title>
        <authorList>
            <person name="Atibalentja N."/>
            <person name="Keating K."/>
            <person name="Fields C.J."/>
        </authorList>
    </citation>
    <scope>NUCLEOTIDE SEQUENCE</scope>
    <source>
        <strain evidence="2">Niue_2</strain>
        <tissue evidence="2">Leaf</tissue>
    </source>
</reference>
<evidence type="ECO:0000313" key="3">
    <source>
        <dbReference type="Proteomes" id="UP000652761"/>
    </source>
</evidence>
<feature type="compositionally biased region" description="Polar residues" evidence="1">
    <location>
        <begin position="16"/>
        <end position="25"/>
    </location>
</feature>
<organism evidence="2 3">
    <name type="scientific">Colocasia esculenta</name>
    <name type="common">Wild taro</name>
    <name type="synonym">Arum esculentum</name>
    <dbReference type="NCBI Taxonomy" id="4460"/>
    <lineage>
        <taxon>Eukaryota</taxon>
        <taxon>Viridiplantae</taxon>
        <taxon>Streptophyta</taxon>
        <taxon>Embryophyta</taxon>
        <taxon>Tracheophyta</taxon>
        <taxon>Spermatophyta</taxon>
        <taxon>Magnoliopsida</taxon>
        <taxon>Liliopsida</taxon>
        <taxon>Araceae</taxon>
        <taxon>Aroideae</taxon>
        <taxon>Colocasieae</taxon>
        <taxon>Colocasia</taxon>
    </lineage>
</organism>
<dbReference type="Proteomes" id="UP000652761">
    <property type="component" value="Unassembled WGS sequence"/>
</dbReference>
<feature type="region of interest" description="Disordered" evidence="1">
    <location>
        <begin position="174"/>
        <end position="218"/>
    </location>
</feature>
<gene>
    <name evidence="2" type="ORF">Taro_003714</name>
</gene>
<dbReference type="AlphaFoldDB" id="A0A843TPN8"/>
<dbReference type="EMBL" id="NMUH01000096">
    <property type="protein sequence ID" value="MQL71390.1"/>
    <property type="molecule type" value="Genomic_DNA"/>
</dbReference>
<comment type="caution">
    <text evidence="2">The sequence shown here is derived from an EMBL/GenBank/DDBJ whole genome shotgun (WGS) entry which is preliminary data.</text>
</comment>
<name>A0A843TPN8_COLES</name>
<accession>A0A843TPN8</accession>
<feature type="region of interest" description="Disordered" evidence="1">
    <location>
        <begin position="1"/>
        <end position="25"/>
    </location>
</feature>
<protein>
    <submittedName>
        <fullName evidence="2">Uncharacterized protein</fullName>
    </submittedName>
</protein>
<feature type="region of interest" description="Disordered" evidence="1">
    <location>
        <begin position="140"/>
        <end position="161"/>
    </location>
</feature>
<evidence type="ECO:0000313" key="2">
    <source>
        <dbReference type="EMBL" id="MQL71390.1"/>
    </source>
</evidence>
<evidence type="ECO:0000256" key="1">
    <source>
        <dbReference type="SAM" id="MobiDB-lite"/>
    </source>
</evidence>
<keyword evidence="3" id="KW-1185">Reference proteome</keyword>
<sequence>METPVAEENVEVADSVGSSENPLPTSSVASVLRKVLVSIHSSQVVQNTGGSLVDQSVAPGHVEDSVLIDAPIQGEQDIEKEVASQEAPTEDAPVNAGHNEVPIEASLSNDIFQSNVAMKWFNKELSSMKMMLSEVLKAVGPKDSTPQENEPLGPSEDNARPSRQIGVDLVEMSSGPSVDAQAGPSGPSIEDQPSETLPTEDSILCQGSGPEKESLNPVEPGHIKADVLAPILSECERLSPEEWTKLYPLSAQQLGDLNASQASSNQPPLSPGEFLDANYLHLIRDSYLTWVERYKVLFALKKELRSLQIAYPLKIEAFLRFARFGASLPYKVALGNTKIFLEVFTRVGFYLIYFLEGLEHCVDTSVSSTEASAKVPISLLNLCAAWVQGGGGLKLRRRRGINGYINFNCHMRLILIHWRLVLMHLRLILLSWRLILLHWRLILLNHRGLYCSWPSPNLIIHNPKAHKLLNMLKAINKLRTSGKAAFNSLSSKSTALGFRMIFPSRSGLEGVASEDDEDECSETSGEVSRIFLLGYANPLPQPEDEVLPLLADDGDAEEGPGCSAGSWRLLVLLSKGGALSAGMGLAVALDFAPRRGACLGAMGARWSRIGEDGE</sequence>
<proteinExistence type="predicted"/>